<dbReference type="EMBL" id="SLYC01000082">
    <property type="protein sequence ID" value="TCP93336.1"/>
    <property type="molecule type" value="Genomic_DNA"/>
</dbReference>
<proteinExistence type="predicted"/>
<keyword evidence="3" id="KW-1185">Reference proteome</keyword>
<dbReference type="Gene3D" id="3.40.50.410">
    <property type="entry name" value="von Willebrand factor, type A domain"/>
    <property type="match status" value="1"/>
</dbReference>
<feature type="domain" description="VWFA" evidence="1">
    <location>
        <begin position="1"/>
        <end position="99"/>
    </location>
</feature>
<dbReference type="RefSeq" id="WP_132849870.1">
    <property type="nucleotide sequence ID" value="NZ_CP058648.1"/>
</dbReference>
<dbReference type="Pfam" id="PF13519">
    <property type="entry name" value="VWA_2"/>
    <property type="match status" value="1"/>
</dbReference>
<gene>
    <name evidence="2" type="ORF">EDD79_10824</name>
</gene>
<protein>
    <submittedName>
        <fullName evidence="2">Ca-activated chloride channel family protein</fullName>
    </submittedName>
</protein>
<evidence type="ECO:0000259" key="1">
    <source>
        <dbReference type="PROSITE" id="PS50234"/>
    </source>
</evidence>
<dbReference type="AlphaFoldDB" id="A0A4R2SXG3"/>
<organism evidence="2 3">
    <name type="scientific">Serpentinicella alkaliphila</name>
    <dbReference type="NCBI Taxonomy" id="1734049"/>
    <lineage>
        <taxon>Bacteria</taxon>
        <taxon>Bacillati</taxon>
        <taxon>Bacillota</taxon>
        <taxon>Clostridia</taxon>
        <taxon>Peptostreptococcales</taxon>
        <taxon>Natronincolaceae</taxon>
        <taxon>Serpentinicella</taxon>
    </lineage>
</organism>
<reference evidence="2 3" key="1">
    <citation type="submission" date="2019-03" db="EMBL/GenBank/DDBJ databases">
        <title>Genomic Encyclopedia of Type Strains, Phase IV (KMG-IV): sequencing the most valuable type-strain genomes for metagenomic binning, comparative biology and taxonomic classification.</title>
        <authorList>
            <person name="Goeker M."/>
        </authorList>
    </citation>
    <scope>NUCLEOTIDE SEQUENCE [LARGE SCALE GENOMIC DNA]</scope>
    <source>
        <strain evidence="2 3">DSM 100013</strain>
    </source>
</reference>
<dbReference type="PROSITE" id="PS50234">
    <property type="entry name" value="VWFA"/>
    <property type="match status" value="1"/>
</dbReference>
<comment type="caution">
    <text evidence="2">The sequence shown here is derived from an EMBL/GenBank/DDBJ whole genome shotgun (WGS) entry which is preliminary data.</text>
</comment>
<dbReference type="InterPro" id="IPR036465">
    <property type="entry name" value="vWFA_dom_sf"/>
</dbReference>
<sequence length="244" mass="26862">MKTAVLKQIILVTDGQSNIGGDPVISAKHAYNKNIIVNTIGILNSEDSKDNAYDEVINIAKAGGGHYEYTHIDYLYQTMKSMTIRTVNQTIQQAVNKQLKEILGQGLEEIEPKSRGKLLNYIEEYSSEIEISCCILMDCSGSMSKKLDEARYSVLDLVESLSNRKGNANVALIAFPGRGTESYEVVHNFNDDINSLKANLYETKASGGTPTAPAIEKAISLIEEFCNNSSLLDRGYGELEECYG</sequence>
<dbReference type="OrthoDB" id="9806395at2"/>
<dbReference type="Proteomes" id="UP000295504">
    <property type="component" value="Unassembled WGS sequence"/>
</dbReference>
<dbReference type="InterPro" id="IPR002035">
    <property type="entry name" value="VWF_A"/>
</dbReference>
<evidence type="ECO:0000313" key="2">
    <source>
        <dbReference type="EMBL" id="TCP93336.1"/>
    </source>
</evidence>
<evidence type="ECO:0000313" key="3">
    <source>
        <dbReference type="Proteomes" id="UP000295504"/>
    </source>
</evidence>
<dbReference type="CDD" id="cd00198">
    <property type="entry name" value="vWFA"/>
    <property type="match status" value="1"/>
</dbReference>
<name>A0A4R2SXG3_9FIRM</name>
<dbReference type="SUPFAM" id="SSF53300">
    <property type="entry name" value="vWA-like"/>
    <property type="match status" value="2"/>
</dbReference>
<accession>A0A4R2SXG3</accession>